<dbReference type="Gene3D" id="3.30.559.30">
    <property type="entry name" value="Nonribosomal peptide synthetase, condensation domain"/>
    <property type="match status" value="3"/>
</dbReference>
<dbReference type="GO" id="GO:0017000">
    <property type="term" value="P:antibiotic biosynthetic process"/>
    <property type="evidence" value="ECO:0007669"/>
    <property type="project" value="UniProtKB-KW"/>
</dbReference>
<dbReference type="GO" id="GO:0005829">
    <property type="term" value="C:cytosol"/>
    <property type="evidence" value="ECO:0007669"/>
    <property type="project" value="TreeGrafter"/>
</dbReference>
<dbReference type="Pfam" id="PF00501">
    <property type="entry name" value="AMP-binding"/>
    <property type="match status" value="2"/>
</dbReference>
<dbReference type="InterPro" id="IPR045851">
    <property type="entry name" value="AMP-bd_C_sf"/>
</dbReference>
<dbReference type="FunFam" id="3.40.50.12780:FF:000012">
    <property type="entry name" value="Non-ribosomal peptide synthetase"/>
    <property type="match status" value="1"/>
</dbReference>
<comment type="caution">
    <text evidence="8">The sequence shown here is derived from an EMBL/GenBank/DDBJ whole genome shotgun (WGS) entry which is preliminary data.</text>
</comment>
<evidence type="ECO:0000313" key="9">
    <source>
        <dbReference type="Proteomes" id="UP000316639"/>
    </source>
</evidence>
<dbReference type="NCBIfam" id="TIGR01733">
    <property type="entry name" value="AA-adenyl-dom"/>
    <property type="match status" value="2"/>
</dbReference>
<sequence>MILTELFRAQVDRTPDAPAIISTRETLTFAELNARANRLAHWLIARGAGPERVVALRLPRSVEILVAQLAVLKAGAAYLPIDPAYPADRIEFMLTDAAPLLVLDGPVDTSGCPDTDPVVDVDLAGIAYVIYTSGSTGRPKGVLVSHAGLANFSAAEIEHFQVRPGDRVLEFSCPSFDASVLELCMSLPAGAALVVPPIGPLLGDQLAEVIRDNKVTHALIPPVAMATVPDVPLPDFRTLVVGGDACSAELVARWAPGRRMINAYGPTESTVVSTWSEPLVPGGLPPIGKAIPGTVTHVLDDELRPVPDGTPGELYVSGIGLARGYLDRPGLTATRFVANPFGAPGARMYRTGDIVNRDAGGVLHFVGRADHQVKIRGFRIEPGEIESVLLEHPGVREALVVARADQGLKRLVAYVVGDANRVELRQLVAGRLPDHMVPSAFVTLDAFPLSANGKLDRKALPAPLTGTEDPGFLAPRTDAQRAVAEVWRQVLGVDAIGVEDDFFQLGGDSVLAMKALALLAPGLPLRTLFDNRTVAQLAAVLPDTRADRIPHVHNGQRPVPLSSTQRRLRGAEGIDNNTAVAVRLVGELDLPRLQNALNALAARHDALRTTVHDDVQVIAPHAELPLTVVENIDDELRRPFDLARGPLTRALLVPQGHDDHVLVLCQHHIVTDGWSVSVLFAELAALYAGEVLAEPELQYPDFALWQHEQPAGGVDYWRHKLDGIESLDLRTDHVRPPLRGTNGAVHRVRLAPELVGQLAKVGRAHDATLFMTLTAALKVIMARCSGQRDIALGTVNSGRGRPELDGVAGFFVNTLVLRSWINPSDSFTEFLGTVRDTVLEAFAHDDVPFDRLVEELRPDRDPSRTPIVQAAVALQQPLLRSADFGGLRAEEFDLPRHAARFDLVADFWPRDNGLTLALEYNTDLFEPDTIEQMACHLVALCEAVAADPDISLSGFAGEAESTTRVRGFRVDPAVVEGALKPHVADAHVVALDGRLVGYVTPGDVNPALLRGLLGQVLPDYMIPVTWVVLDVIDRDDLPEPPEERPADVRYVPPRTPVEAVLASAFAEVLGAPKVGVRDNFFALGGDSILGIQVVSRARQAGLKLTARELFVHQTIAALAPHVETCVTPAADQNRVAGFVPLTPIQRWFFENNPDHERFHQSVVVDFPEDVDAQRLQAAVAKLVEHHDALRMRYERTGTGWRQHNELDGHSQLTCQQLGPRGVRLSAHHLVVDGISWRVLAEDLLTAYQGESLPAKTTSLKDWAGKLAVHAHRGGFDDERAYWAGITGGRFPSGTTASQRAVSVRLTRQETRALLKDVPPVYRTQVNDVLLAALGCVLSGWTGDRRVLLALEGHGREELFDGVDLSRTVGWFTTMFPVALEMPEAGWGATLKAVKEQLREIPRRGIGYGALRYLTDEGLPDVTPEVGFNYLGRFDDAQRGMDLDADPASPRPHAIDVVGRVEQDALELTWYYSTDLHDGNTVRRLADEMLTALRDITRHCASPEAGGRSPSDFPLARLDQEACDRIARGDVEDVYPLTPMQAGMVFHGLTQADGVYFQQTSFILDGDVDELAESWQAVVDRTPVLRSSVVWEGVPEPLQVVHAGPVLPVTKLDWTGVSDEQRRTRLRALIEEDKALGLDLTVAPLMRIALARLSATEVQVLWTFHHVLLDGWSVFQVLSDVLGGPVDRPPFRDYVEWLRRQDDDLAEQHWSDVLGDFAEPTALPFDRQPTCQHAASTSQRLRISLNEEESAALYAFARRQQLTAGTIVQGAWAMLLARYSGRDDVCFGSTVSGRPVDLPGVDDITGIFINTLPVRIGVDNAAPVAGWLRGVQEAQASSRRFEHLPLTKLHALSGVAGGVNLFDSAVVFENYPVDGLKLRAVEAAELTSFALSATVYPEAELRILLGYEPSLFDERTVRRLGEHLRALLLGIVDDADRPVGEVPMLSPVERHQVLTAWNDTEHEVPPVTLVDLLTPHDPDAVAVRFEGESVSYGDLVARANRLAHRLIAAGAGPERVVAVTLPRSIDLVVTLLGVLKSGAAYLPIDPDLPADRIAFMLSDAAPVLVISSPLDAAGFPDTDPDVVPALDNPAYVIYTSGSTGRPKGVVVPHAGIVNRLLWTQHEYQLTPRDRVLQKTPASFDVSVWEFFWPLIVGATLVVAKPEGHRDSAYLADLIQRENITTVHFVPSMLRAFLREPAAKGCTNLRRALCSGEALPADVVRDWHELLDVPLHNLYGPTEASVDVTSWETTPDPLTVPIGRPVWNTALRVLDADLRPVPPGVPGELYLAGVQLARGYLGRPGLTADRFTADPFGPAGSRMYRTGDLAKWRADGTVEYLGRTDHQVKIRGLRIELGEIEAVLATVASNAAAVACGDRIVAYVTPATADVGALREVAEAALPAYMVPSLIVPLCEFPLSPNGKLDRRALPAPEFGQESGYVAPRTPTEEAVAMIWAQALEIERVGVDDDFFELGGDSIRSLHVTSLARSTFGVELTPRDVLSARTVAALSDLVEELILRELEQAASLDEL</sequence>
<dbReference type="InterPro" id="IPR009081">
    <property type="entry name" value="PP-bd_ACP"/>
</dbReference>
<comment type="cofactor">
    <cofactor evidence="1">
        <name>pantetheine 4'-phosphate</name>
        <dbReference type="ChEBI" id="CHEBI:47942"/>
    </cofactor>
</comment>
<dbReference type="InterPro" id="IPR001242">
    <property type="entry name" value="Condensation_dom"/>
</dbReference>
<dbReference type="PROSITE" id="PS50075">
    <property type="entry name" value="CARRIER"/>
    <property type="match status" value="3"/>
</dbReference>
<dbReference type="InterPro" id="IPR023213">
    <property type="entry name" value="CAT-like_dom_sf"/>
</dbReference>
<keyword evidence="4" id="KW-0597">Phosphoprotein</keyword>
<feature type="domain" description="Carrier" evidence="7">
    <location>
        <begin position="2437"/>
        <end position="2512"/>
    </location>
</feature>
<dbReference type="NCBIfam" id="TIGR01720">
    <property type="entry name" value="NRPS-para261"/>
    <property type="match status" value="1"/>
</dbReference>
<dbReference type="InterPro" id="IPR020806">
    <property type="entry name" value="PKS_PP-bd"/>
</dbReference>
<dbReference type="SUPFAM" id="SSF47336">
    <property type="entry name" value="ACP-like"/>
    <property type="match status" value="3"/>
</dbReference>
<dbReference type="SUPFAM" id="SSF56801">
    <property type="entry name" value="Acetyl-CoA synthetase-like"/>
    <property type="match status" value="3"/>
</dbReference>
<keyword evidence="5" id="KW-0677">Repeat</keyword>
<evidence type="ECO:0000313" key="8">
    <source>
        <dbReference type="EMBL" id="TWP50723.1"/>
    </source>
</evidence>
<dbReference type="InterPro" id="IPR006162">
    <property type="entry name" value="Ppantetheine_attach_site"/>
</dbReference>
<dbReference type="CDD" id="cd17646">
    <property type="entry name" value="A_NRPS_AB3403-like"/>
    <property type="match status" value="1"/>
</dbReference>
<dbReference type="OrthoDB" id="2472181at2"/>
<dbReference type="InterPro" id="IPR025110">
    <property type="entry name" value="AMP-bd_C"/>
</dbReference>
<dbReference type="FunFam" id="1.10.1200.10:FF:000005">
    <property type="entry name" value="Nonribosomal peptide synthetase 1"/>
    <property type="match status" value="2"/>
</dbReference>
<dbReference type="InterPro" id="IPR010071">
    <property type="entry name" value="AA_adenyl_dom"/>
</dbReference>
<organism evidence="8 9">
    <name type="scientific">Lentzea tibetensis</name>
    <dbReference type="NCBI Taxonomy" id="2591470"/>
    <lineage>
        <taxon>Bacteria</taxon>
        <taxon>Bacillati</taxon>
        <taxon>Actinomycetota</taxon>
        <taxon>Actinomycetes</taxon>
        <taxon>Pseudonocardiales</taxon>
        <taxon>Pseudonocardiaceae</taxon>
        <taxon>Lentzea</taxon>
    </lineage>
</organism>
<dbReference type="FunFam" id="2.30.38.10:FF:000001">
    <property type="entry name" value="Non-ribosomal peptide synthetase PvdI"/>
    <property type="match status" value="1"/>
</dbReference>
<dbReference type="Gene3D" id="3.30.559.10">
    <property type="entry name" value="Chloramphenicol acetyltransferase-like domain"/>
    <property type="match status" value="4"/>
</dbReference>
<dbReference type="CDD" id="cd19534">
    <property type="entry name" value="E_NRPS"/>
    <property type="match status" value="1"/>
</dbReference>
<keyword evidence="9" id="KW-1185">Reference proteome</keyword>
<dbReference type="InterPro" id="IPR020845">
    <property type="entry name" value="AMP-binding_CS"/>
</dbReference>
<dbReference type="SUPFAM" id="SSF52777">
    <property type="entry name" value="CoA-dependent acyltransferases"/>
    <property type="match status" value="6"/>
</dbReference>
<evidence type="ECO:0000259" key="7">
    <source>
        <dbReference type="PROSITE" id="PS50075"/>
    </source>
</evidence>
<proteinExistence type="inferred from homology"/>
<dbReference type="InterPro" id="IPR036736">
    <property type="entry name" value="ACP-like_sf"/>
</dbReference>
<dbReference type="FunFam" id="3.30.300.30:FF:000010">
    <property type="entry name" value="Enterobactin synthetase component F"/>
    <property type="match status" value="1"/>
</dbReference>
<dbReference type="GO" id="GO:0008610">
    <property type="term" value="P:lipid biosynthetic process"/>
    <property type="evidence" value="ECO:0007669"/>
    <property type="project" value="UniProtKB-ARBA"/>
</dbReference>
<evidence type="ECO:0000256" key="2">
    <source>
        <dbReference type="ARBA" id="ARBA00006432"/>
    </source>
</evidence>
<dbReference type="Gene3D" id="3.30.300.30">
    <property type="match status" value="3"/>
</dbReference>
<reference evidence="8 9" key="1">
    <citation type="submission" date="2019-07" db="EMBL/GenBank/DDBJ databases">
        <title>Lentzea xizangensis sp. nov., isolated from Qinghai-Tibetan Plateau Soils.</title>
        <authorList>
            <person name="Huang J."/>
        </authorList>
    </citation>
    <scope>NUCLEOTIDE SEQUENCE [LARGE SCALE GENOMIC DNA]</scope>
    <source>
        <strain evidence="8 9">FXJ1.1311</strain>
    </source>
</reference>
<dbReference type="Proteomes" id="UP000316639">
    <property type="component" value="Unassembled WGS sequence"/>
</dbReference>
<dbReference type="InterPro" id="IPR010060">
    <property type="entry name" value="NRPS_synth"/>
</dbReference>
<dbReference type="InterPro" id="IPR042099">
    <property type="entry name" value="ANL_N_sf"/>
</dbReference>
<dbReference type="Pfam" id="PF13193">
    <property type="entry name" value="AMP-binding_C"/>
    <property type="match status" value="1"/>
</dbReference>
<gene>
    <name evidence="8" type="ORF">FKR81_19125</name>
</gene>
<dbReference type="CDD" id="cd17652">
    <property type="entry name" value="A_NRPS_CmdD_like"/>
    <property type="match status" value="1"/>
</dbReference>
<dbReference type="GO" id="GO:0003824">
    <property type="term" value="F:catalytic activity"/>
    <property type="evidence" value="ECO:0007669"/>
    <property type="project" value="InterPro"/>
</dbReference>
<dbReference type="InterPro" id="IPR000873">
    <property type="entry name" value="AMP-dep_synth/lig_dom"/>
</dbReference>
<dbReference type="PROSITE" id="PS00012">
    <property type="entry name" value="PHOSPHOPANTETHEINE"/>
    <property type="match status" value="3"/>
</dbReference>
<dbReference type="FunFam" id="3.40.50.980:FF:000002">
    <property type="entry name" value="Enterobactin synthetase component F"/>
    <property type="match status" value="1"/>
</dbReference>
<keyword evidence="3" id="KW-0596">Phosphopantetheine</keyword>
<dbReference type="GO" id="GO:0044550">
    <property type="term" value="P:secondary metabolite biosynthetic process"/>
    <property type="evidence" value="ECO:0007669"/>
    <property type="project" value="UniProtKB-ARBA"/>
</dbReference>
<dbReference type="PANTHER" id="PTHR45527:SF1">
    <property type="entry name" value="FATTY ACID SYNTHASE"/>
    <property type="match status" value="1"/>
</dbReference>
<evidence type="ECO:0000256" key="1">
    <source>
        <dbReference type="ARBA" id="ARBA00001957"/>
    </source>
</evidence>
<dbReference type="PROSITE" id="PS00455">
    <property type="entry name" value="AMP_BINDING"/>
    <property type="match status" value="2"/>
</dbReference>
<feature type="domain" description="Carrier" evidence="7">
    <location>
        <begin position="474"/>
        <end position="545"/>
    </location>
</feature>
<accession>A0A563ESU6</accession>
<dbReference type="PANTHER" id="PTHR45527">
    <property type="entry name" value="NONRIBOSOMAL PEPTIDE SYNTHETASE"/>
    <property type="match status" value="1"/>
</dbReference>
<evidence type="ECO:0000256" key="5">
    <source>
        <dbReference type="ARBA" id="ARBA00022737"/>
    </source>
</evidence>
<dbReference type="Gene3D" id="3.40.50.12780">
    <property type="entry name" value="N-terminal domain of ligase-like"/>
    <property type="match status" value="2"/>
</dbReference>
<dbReference type="Gene3D" id="1.10.1200.10">
    <property type="entry name" value="ACP-like"/>
    <property type="match status" value="3"/>
</dbReference>
<dbReference type="EMBL" id="VOBR01000011">
    <property type="protein sequence ID" value="TWP50723.1"/>
    <property type="molecule type" value="Genomic_DNA"/>
</dbReference>
<dbReference type="GO" id="GO:0043041">
    <property type="term" value="P:amino acid activation for nonribosomal peptide biosynthetic process"/>
    <property type="evidence" value="ECO:0007669"/>
    <property type="project" value="TreeGrafter"/>
</dbReference>
<feature type="domain" description="Carrier" evidence="7">
    <location>
        <begin position="1052"/>
        <end position="1126"/>
    </location>
</feature>
<evidence type="ECO:0000256" key="4">
    <source>
        <dbReference type="ARBA" id="ARBA00022553"/>
    </source>
</evidence>
<evidence type="ECO:0000256" key="6">
    <source>
        <dbReference type="ARBA" id="ARBA00023194"/>
    </source>
</evidence>
<dbReference type="GO" id="GO:0031177">
    <property type="term" value="F:phosphopantetheine binding"/>
    <property type="evidence" value="ECO:0007669"/>
    <property type="project" value="InterPro"/>
</dbReference>
<dbReference type="CDD" id="cd19531">
    <property type="entry name" value="LCL_NRPS-like"/>
    <property type="match status" value="1"/>
</dbReference>
<dbReference type="CDD" id="cd19543">
    <property type="entry name" value="DCL_NRPS"/>
    <property type="match status" value="1"/>
</dbReference>
<name>A0A563ESU6_9PSEU</name>
<comment type="similarity">
    <text evidence="2">Belongs to the ATP-dependent AMP-binding enzyme family.</text>
</comment>
<dbReference type="Pfam" id="PF00550">
    <property type="entry name" value="PP-binding"/>
    <property type="match status" value="3"/>
</dbReference>
<evidence type="ECO:0000256" key="3">
    <source>
        <dbReference type="ARBA" id="ARBA00022450"/>
    </source>
</evidence>
<dbReference type="SMART" id="SM00823">
    <property type="entry name" value="PKS_PP"/>
    <property type="match status" value="3"/>
</dbReference>
<keyword evidence="6" id="KW-0045">Antibiotic biosynthesis</keyword>
<dbReference type="Pfam" id="PF00668">
    <property type="entry name" value="Condensation"/>
    <property type="match status" value="4"/>
</dbReference>
<protein>
    <submittedName>
        <fullName evidence="8">Amino acid adenylation domain-containing protein</fullName>
    </submittedName>
</protein>